<organism evidence="1 2">
    <name type="scientific">Oribacterium asaccharolyticum ACB7</name>
    <dbReference type="NCBI Taxonomy" id="796944"/>
    <lineage>
        <taxon>Bacteria</taxon>
        <taxon>Bacillati</taxon>
        <taxon>Bacillota</taxon>
        <taxon>Clostridia</taxon>
        <taxon>Lachnospirales</taxon>
        <taxon>Lachnospiraceae</taxon>
        <taxon>Oribacterium</taxon>
    </lineage>
</organism>
<dbReference type="PATRIC" id="fig|796944.3.peg.2071"/>
<dbReference type="Proteomes" id="UP000003527">
    <property type="component" value="Unassembled WGS sequence"/>
</dbReference>
<name>G9WWP1_9FIRM</name>
<proteinExistence type="predicted"/>
<dbReference type="AlphaFoldDB" id="G9WWP1"/>
<dbReference type="HOGENOM" id="CLU_188746_0_0_9"/>
<dbReference type="EMBL" id="AFZD01000020">
    <property type="protein sequence ID" value="EHL09910.1"/>
    <property type="molecule type" value="Genomic_DNA"/>
</dbReference>
<feature type="non-terminal residue" evidence="1">
    <location>
        <position position="1"/>
    </location>
</feature>
<gene>
    <name evidence="1" type="ORF">HMPREF9624_01325</name>
</gene>
<protein>
    <submittedName>
        <fullName evidence="1">Uncharacterized protein</fullName>
    </submittedName>
</protein>
<reference evidence="1 2" key="1">
    <citation type="submission" date="2011-08" db="EMBL/GenBank/DDBJ databases">
        <title>The Genome Sequence of Oribacterium sp. ACB7.</title>
        <authorList>
            <consortium name="The Broad Institute Genome Sequencing Platform"/>
            <person name="Earl A."/>
            <person name="Ward D."/>
            <person name="Feldgarden M."/>
            <person name="Gevers D."/>
            <person name="Sizova M."/>
            <person name="Hazen A."/>
            <person name="Epstein S."/>
            <person name="Young S.K."/>
            <person name="Zeng Q."/>
            <person name="Gargeya S."/>
            <person name="Fitzgerald M."/>
            <person name="Haas B."/>
            <person name="Abouelleil A."/>
            <person name="Alvarado L."/>
            <person name="Arachchi H.M."/>
            <person name="Berlin A."/>
            <person name="Brown A."/>
            <person name="Chapman S.B."/>
            <person name="Chen Z."/>
            <person name="Dunbar C."/>
            <person name="Freedman E."/>
            <person name="Gearin G."/>
            <person name="Gellesch M."/>
            <person name="Goldberg J."/>
            <person name="Griggs A."/>
            <person name="Gujja S."/>
            <person name="Heiman D."/>
            <person name="Howarth C."/>
            <person name="Larson L."/>
            <person name="Lui A."/>
            <person name="MacDonald P.J.P."/>
            <person name="Montmayeur A."/>
            <person name="Murphy C."/>
            <person name="Neiman D."/>
            <person name="Pearson M."/>
            <person name="Priest M."/>
            <person name="Roberts A."/>
            <person name="Saif S."/>
            <person name="Shea T."/>
            <person name="Shenoy N."/>
            <person name="Sisk P."/>
            <person name="Stolte C."/>
            <person name="Sykes S."/>
            <person name="Wortman J."/>
            <person name="Nusbaum C."/>
            <person name="Birren B."/>
        </authorList>
    </citation>
    <scope>NUCLEOTIDE SEQUENCE [LARGE SCALE GENOMIC DNA]</scope>
    <source>
        <strain evidence="1 2">ACB7</strain>
    </source>
</reference>
<keyword evidence="2" id="KW-1185">Reference proteome</keyword>
<sequence>KGADKMSKLRCYERNYGREKLLQLVRIGREERKLEATGTEGISVKEIRLRDVLKEHYDASKKYIDGLHASIPGETVKKTFSIRNHLRLL</sequence>
<evidence type="ECO:0000313" key="2">
    <source>
        <dbReference type="Proteomes" id="UP000003527"/>
    </source>
</evidence>
<evidence type="ECO:0000313" key="1">
    <source>
        <dbReference type="EMBL" id="EHL09910.1"/>
    </source>
</evidence>
<accession>G9WWP1</accession>
<comment type="caution">
    <text evidence="1">The sequence shown here is derived from an EMBL/GenBank/DDBJ whole genome shotgun (WGS) entry which is preliminary data.</text>
</comment>